<dbReference type="PANTHER" id="PTHR10655">
    <property type="entry name" value="LYSOPHOSPHOLIPASE-RELATED"/>
    <property type="match status" value="1"/>
</dbReference>
<name>A0A1J7I8U0_9PEZI</name>
<dbReference type="GO" id="GO:0052689">
    <property type="term" value="F:carboxylic ester hydrolase activity"/>
    <property type="evidence" value="ECO:0007669"/>
    <property type="project" value="TreeGrafter"/>
</dbReference>
<dbReference type="OrthoDB" id="2418081at2759"/>
<protein>
    <submittedName>
        <fullName evidence="3">Phospholipase/carboxylesterase</fullName>
    </submittedName>
</protein>
<dbReference type="InterPro" id="IPR003140">
    <property type="entry name" value="PLipase/COase/thioEstase"/>
</dbReference>
<evidence type="ECO:0000259" key="2">
    <source>
        <dbReference type="Pfam" id="PF02230"/>
    </source>
</evidence>
<dbReference type="InParanoid" id="A0A1J7I8U0"/>
<dbReference type="PANTHER" id="PTHR10655:SF63">
    <property type="entry name" value="PHOSPHOLIPASE_CARBOXYLESTERASE_THIOESTERASE DOMAIN-CONTAINING PROTEIN"/>
    <property type="match status" value="1"/>
</dbReference>
<dbReference type="InterPro" id="IPR050565">
    <property type="entry name" value="LYPA1-2/EST-like"/>
</dbReference>
<feature type="domain" description="Phospholipase/carboxylesterase/thioesterase" evidence="2">
    <location>
        <begin position="201"/>
        <end position="266"/>
    </location>
</feature>
<organism evidence="3 4">
    <name type="scientific">Coniochaeta ligniaria NRRL 30616</name>
    <dbReference type="NCBI Taxonomy" id="1408157"/>
    <lineage>
        <taxon>Eukaryota</taxon>
        <taxon>Fungi</taxon>
        <taxon>Dikarya</taxon>
        <taxon>Ascomycota</taxon>
        <taxon>Pezizomycotina</taxon>
        <taxon>Sordariomycetes</taxon>
        <taxon>Sordariomycetidae</taxon>
        <taxon>Coniochaetales</taxon>
        <taxon>Coniochaetaceae</taxon>
        <taxon>Coniochaeta</taxon>
    </lineage>
</organism>
<comment type="similarity">
    <text evidence="1">Belongs to the AB hydrolase superfamily. AB hydrolase 2 family.</text>
</comment>
<dbReference type="GO" id="GO:0008474">
    <property type="term" value="F:palmitoyl-(protein) hydrolase activity"/>
    <property type="evidence" value="ECO:0007669"/>
    <property type="project" value="TreeGrafter"/>
</dbReference>
<evidence type="ECO:0000256" key="1">
    <source>
        <dbReference type="ARBA" id="ARBA00006499"/>
    </source>
</evidence>
<evidence type="ECO:0000313" key="4">
    <source>
        <dbReference type="Proteomes" id="UP000182658"/>
    </source>
</evidence>
<feature type="domain" description="Phospholipase/carboxylesterase/thioesterase" evidence="2">
    <location>
        <begin position="13"/>
        <end position="169"/>
    </location>
</feature>
<dbReference type="EMBL" id="KV875105">
    <property type="protein sequence ID" value="OIW23894.1"/>
    <property type="molecule type" value="Genomic_DNA"/>
</dbReference>
<dbReference type="STRING" id="1408157.A0A1J7I8U0"/>
<gene>
    <name evidence="3" type="ORF">CONLIGDRAFT_657461</name>
</gene>
<reference evidence="3 4" key="1">
    <citation type="submission" date="2016-10" db="EMBL/GenBank/DDBJ databases">
        <title>Draft genome sequence of Coniochaeta ligniaria NRRL30616, a lignocellulolytic fungus for bioabatement of inhibitors in plant biomass hydrolysates.</title>
        <authorList>
            <consortium name="DOE Joint Genome Institute"/>
            <person name="Jimenez D.J."/>
            <person name="Hector R.E."/>
            <person name="Riley R."/>
            <person name="Sun H."/>
            <person name="Grigoriev I.V."/>
            <person name="Van Elsas J.D."/>
            <person name="Nichols N.N."/>
        </authorList>
    </citation>
    <scope>NUCLEOTIDE SEQUENCE [LARGE SCALE GENOMIC DNA]</scope>
    <source>
        <strain evidence="3 4">NRRL 30616</strain>
    </source>
</reference>
<dbReference type="GO" id="GO:0005737">
    <property type="term" value="C:cytoplasm"/>
    <property type="evidence" value="ECO:0007669"/>
    <property type="project" value="TreeGrafter"/>
</dbReference>
<accession>A0A1J7I8U0</accession>
<dbReference type="Gene3D" id="3.40.50.1820">
    <property type="entry name" value="alpha/beta hydrolase"/>
    <property type="match status" value="1"/>
</dbReference>
<dbReference type="AlphaFoldDB" id="A0A1J7I8U0"/>
<dbReference type="Proteomes" id="UP000182658">
    <property type="component" value="Unassembled WGS sequence"/>
</dbReference>
<dbReference type="SUPFAM" id="SSF53474">
    <property type="entry name" value="alpha/beta-Hydrolases"/>
    <property type="match status" value="1"/>
</dbReference>
<sequence length="267" mass="29726">MASEVHVVGPQAGHKHTHTVIFLHGRDSTGEEFADELFESEVSVGYRNAGEDHRTLPALLPTMRWVFPTARRLRSERFDTEMSQWFDMWSVESPEENLELQIPGLKQSIIDVLEVIRAEEALLPRQNIFLAGISQGFATALAAFFADGHGFAGLVGLCSWMPWTSVVESIPVSESDETVLGKVQAIYSAELSVHPVTGLATLKSTPVFLAHASDDEVVPVKNGKHMRDILTDRLRLAVDFHEYAEGGHWLNEPQGVEDIVDFIIKHM</sequence>
<dbReference type="InterPro" id="IPR029058">
    <property type="entry name" value="AB_hydrolase_fold"/>
</dbReference>
<dbReference type="Pfam" id="PF02230">
    <property type="entry name" value="Abhydrolase_2"/>
    <property type="match status" value="2"/>
</dbReference>
<keyword evidence="4" id="KW-1185">Reference proteome</keyword>
<evidence type="ECO:0000313" key="3">
    <source>
        <dbReference type="EMBL" id="OIW23894.1"/>
    </source>
</evidence>
<proteinExistence type="inferred from homology"/>